<keyword evidence="2" id="KW-1185">Reference proteome</keyword>
<name>A0A1H7I867_OLID1</name>
<accession>A0A1H7I867</accession>
<gene>
    <name evidence="1" type="ORF">SAMN05661044_00599</name>
</gene>
<dbReference type="Proteomes" id="UP000199421">
    <property type="component" value="Unassembled WGS sequence"/>
</dbReference>
<dbReference type="OrthoDB" id="9790745at2"/>
<dbReference type="AlphaFoldDB" id="A0A1H7I867"/>
<sequence>MPIYKVKRIYDPIDKHDGFRILVDRLWPRGFKKDDTRLDFWFKEVAPSPTLRKWFDHEDEKWEVFKKRYLEELRENKKKVDEFVDLLRSYKIVTLLYAAHNKEHNHVEVLKIYLETEN</sequence>
<dbReference type="EMBL" id="FOAF01000001">
    <property type="protein sequence ID" value="SEK58032.1"/>
    <property type="molecule type" value="Genomic_DNA"/>
</dbReference>
<dbReference type="PANTHER" id="PTHR36849">
    <property type="entry name" value="CYTOPLASMIC PROTEIN-RELATED"/>
    <property type="match status" value="1"/>
</dbReference>
<reference evidence="2" key="1">
    <citation type="submission" date="2016-10" db="EMBL/GenBank/DDBJ databases">
        <authorList>
            <person name="Varghese N."/>
            <person name="Submissions S."/>
        </authorList>
    </citation>
    <scope>NUCLEOTIDE SEQUENCE [LARGE SCALE GENOMIC DNA]</scope>
    <source>
        <strain evidence="2">DSM 18733</strain>
    </source>
</reference>
<dbReference type="STRING" id="407022.SAMN05661044_00599"/>
<evidence type="ECO:0000313" key="2">
    <source>
        <dbReference type="Proteomes" id="UP000199421"/>
    </source>
</evidence>
<dbReference type="InterPro" id="IPR052552">
    <property type="entry name" value="YeaO-like"/>
</dbReference>
<dbReference type="RefSeq" id="WP_093318120.1">
    <property type="nucleotide sequence ID" value="NZ_FOAF01000001.1"/>
</dbReference>
<dbReference type="Pfam" id="PF22752">
    <property type="entry name" value="DUF488-N3i"/>
    <property type="match status" value="1"/>
</dbReference>
<proteinExistence type="predicted"/>
<protein>
    <submittedName>
        <fullName evidence="1">Uncharacterized conserved protein YeaO, DUF488 family</fullName>
    </submittedName>
</protein>
<organism evidence="1 2">
    <name type="scientific">Olivibacter domesticus</name>
    <name type="common">Pseudosphingobacterium domesticum</name>
    <dbReference type="NCBI Taxonomy" id="407022"/>
    <lineage>
        <taxon>Bacteria</taxon>
        <taxon>Pseudomonadati</taxon>
        <taxon>Bacteroidota</taxon>
        <taxon>Sphingobacteriia</taxon>
        <taxon>Sphingobacteriales</taxon>
        <taxon>Sphingobacteriaceae</taxon>
        <taxon>Olivibacter</taxon>
    </lineage>
</organism>
<evidence type="ECO:0000313" key="1">
    <source>
        <dbReference type="EMBL" id="SEK58032.1"/>
    </source>
</evidence>
<dbReference type="PANTHER" id="PTHR36849:SF1">
    <property type="entry name" value="CYTOPLASMIC PROTEIN"/>
    <property type="match status" value="1"/>
</dbReference>